<protein>
    <submittedName>
        <fullName evidence="2">FAD/NAD(P)-binding protein</fullName>
    </submittedName>
</protein>
<accession>A0A7W0DTE6</accession>
<gene>
    <name evidence="2" type="ORF">H1D24_35490</name>
</gene>
<evidence type="ECO:0000313" key="2">
    <source>
        <dbReference type="EMBL" id="MBA2950921.1"/>
    </source>
</evidence>
<evidence type="ECO:0000259" key="1">
    <source>
        <dbReference type="Pfam" id="PF13454"/>
    </source>
</evidence>
<name>A0A7W0DTE6_9ACTN</name>
<organism evidence="2 3">
    <name type="scientific">Streptomyces himalayensis subsp. himalayensis</name>
    <dbReference type="NCBI Taxonomy" id="2756131"/>
    <lineage>
        <taxon>Bacteria</taxon>
        <taxon>Bacillati</taxon>
        <taxon>Actinomycetota</taxon>
        <taxon>Actinomycetes</taxon>
        <taxon>Kitasatosporales</taxon>
        <taxon>Streptomycetaceae</taxon>
        <taxon>Streptomyces</taxon>
        <taxon>Streptomyces himalayensis</taxon>
    </lineage>
</organism>
<dbReference type="InterPro" id="IPR038732">
    <property type="entry name" value="HpyO/CreE_NAD-binding"/>
</dbReference>
<dbReference type="EMBL" id="JACEHE010000035">
    <property type="protein sequence ID" value="MBA2950921.1"/>
    <property type="molecule type" value="Genomic_DNA"/>
</dbReference>
<evidence type="ECO:0000313" key="3">
    <source>
        <dbReference type="Proteomes" id="UP000545761"/>
    </source>
</evidence>
<proteinExistence type="predicted"/>
<reference evidence="2 3" key="1">
    <citation type="submission" date="2020-07" db="EMBL/GenBank/DDBJ databases">
        <title>Streptomyces isolated from Indian soil.</title>
        <authorList>
            <person name="Mandal S."/>
            <person name="Maiti P.K."/>
        </authorList>
    </citation>
    <scope>NUCLEOTIDE SEQUENCE [LARGE SCALE GENOMIC DNA]</scope>
    <source>
        <strain evidence="2 3">PSKA28</strain>
    </source>
</reference>
<dbReference type="Proteomes" id="UP000545761">
    <property type="component" value="Unassembled WGS sequence"/>
</dbReference>
<comment type="caution">
    <text evidence="2">The sequence shown here is derived from an EMBL/GenBank/DDBJ whole genome shotgun (WGS) entry which is preliminary data.</text>
</comment>
<dbReference type="PANTHER" id="PTHR40254">
    <property type="entry name" value="BLR0577 PROTEIN"/>
    <property type="match status" value="1"/>
</dbReference>
<sequence>MNAPTTTARAAVLAVVGAGPRATGVLERIAANASELWEGRLLHIHLIDPHPPGPGRVWRHEQSPLLRMNSMAEDVTMFTDESSVIEGPVRPGPTLAEWAARFSGGEVRFAPYAEPADPDVFAELRGLEGSDFATRRAQSAYLDWVFRRTLAELPSHVTVEWHPTTATAVTGPPDGPQQVHLSDRATPLTADMVLLTQGHLDAVPGAGHLELSRFARRHGRFHLPPAFSSDVDLAGLRPGEHVILRGFGLAFVDLMVLLTEGRGGTYRSEADGSLTYMPSGREPVLYVGSRRGVPYHSKTRYQLQGPRPPLPRHFGPAAVDALLAEGRPLDLRHDVWPLMAKEIGFAHYHELFHAHPERTTLPWRDFLAAYDRLGWYSGEMTALVAVAVPDPADRLDFEALDRPLDGLAFPASDAFQEHLRDYIAQDVARREDPAHSADLGAFLALLSVYGQLPRLVASGRLTARSVADGLDGWWHGFFSFLASGPPGFRLRELLALSRAGIVRFLGAELRVGTDEDSGAFTASSPTVPGHTVTATALIEAYLPGASLGRTEDPLLRGLHGAGALSEEVLSDPTHTHRSGLLTVTTDGASHVVDPTLGGPHPRRIALGAPTNVRGVAAFARPRTNAPAFRQNDAVARALLKTLDTAVGGEAPASRPPSGSAGSGR</sequence>
<dbReference type="PANTHER" id="PTHR40254:SF1">
    <property type="entry name" value="BLR0577 PROTEIN"/>
    <property type="match status" value="1"/>
</dbReference>
<dbReference type="Pfam" id="PF13454">
    <property type="entry name" value="NAD_binding_9"/>
    <property type="match status" value="1"/>
</dbReference>
<feature type="domain" description="FAD-dependent urate hydroxylase HpyO/Asp monooxygenase CreE-like FAD/NAD(P)-binding" evidence="1">
    <location>
        <begin position="14"/>
        <end position="199"/>
    </location>
</feature>
<dbReference type="InterPro" id="IPR052189">
    <property type="entry name" value="L-asp_N-monooxygenase_NS-form"/>
</dbReference>
<dbReference type="AlphaFoldDB" id="A0A7W0DTE6"/>